<protein>
    <submittedName>
        <fullName evidence="3">Glycosyltransferase family 4 protein</fullName>
    </submittedName>
</protein>
<organism evidence="3 4">
    <name type="scientific">Aeromicrobium duanguangcaii</name>
    <dbReference type="NCBI Taxonomy" id="2968086"/>
    <lineage>
        <taxon>Bacteria</taxon>
        <taxon>Bacillati</taxon>
        <taxon>Actinomycetota</taxon>
        <taxon>Actinomycetes</taxon>
        <taxon>Propionibacteriales</taxon>
        <taxon>Nocardioidaceae</taxon>
        <taxon>Aeromicrobium</taxon>
    </lineage>
</organism>
<dbReference type="PANTHER" id="PTHR46401">
    <property type="entry name" value="GLYCOSYLTRANSFERASE WBBK-RELATED"/>
    <property type="match status" value="1"/>
</dbReference>
<keyword evidence="4" id="KW-1185">Reference proteome</keyword>
<evidence type="ECO:0000313" key="3">
    <source>
        <dbReference type="EMBL" id="UUI69123.1"/>
    </source>
</evidence>
<dbReference type="CDD" id="cd03809">
    <property type="entry name" value="GT4_MtfB-like"/>
    <property type="match status" value="1"/>
</dbReference>
<evidence type="ECO:0000259" key="2">
    <source>
        <dbReference type="Pfam" id="PF00534"/>
    </source>
</evidence>
<reference evidence="3 4" key="1">
    <citation type="submission" date="2022-07" db="EMBL/GenBank/DDBJ databases">
        <title>Novel species in genus Aeromicrobium.</title>
        <authorList>
            <person name="Ye L."/>
        </authorList>
    </citation>
    <scope>NUCLEOTIDE SEQUENCE [LARGE SCALE GENOMIC DNA]</scope>
    <source>
        <strain evidence="4">zg-Y50</strain>
    </source>
</reference>
<dbReference type="RefSeq" id="WP_232419600.1">
    <property type="nucleotide sequence ID" value="NZ_CP101990.1"/>
</dbReference>
<dbReference type="PANTHER" id="PTHR46401:SF2">
    <property type="entry name" value="GLYCOSYLTRANSFERASE WBBK-RELATED"/>
    <property type="match status" value="1"/>
</dbReference>
<accession>A0ABY5KH94</accession>
<name>A0ABY5KH94_9ACTN</name>
<dbReference type="InterPro" id="IPR001296">
    <property type="entry name" value="Glyco_trans_1"/>
</dbReference>
<dbReference type="Proteomes" id="UP001315860">
    <property type="component" value="Chromosome"/>
</dbReference>
<keyword evidence="1" id="KW-0808">Transferase</keyword>
<dbReference type="SUPFAM" id="SSF53756">
    <property type="entry name" value="UDP-Glycosyltransferase/glycogen phosphorylase"/>
    <property type="match status" value="1"/>
</dbReference>
<sequence>MRVLYDTYWWTSGPISGRVVVREILRAWRDEFPQDEFVLAVRPRDRAAVAAEFPGCRQVRIFGRPHGIATLTQYAFHARRHGVDLAYTQNFAPPGVWSAIFVHDVMYQTNPEWFTRPERAYFWLIPFFARGADLVVTSSQNEARRIRDHNPRLRRVEPVGLAVASALTDADPVMPEVARGLDGFVLTVGRLNVRKNLGIALSGALASGRLTPQRPLVVVGGEDGRSADLPAGTAWAVEQGLIRFVPRVSDAELAWLYTNADLFVCLALDEGFGLPPVEAAHFGTPVVVSDIAVFRENLGDHAIYVDPHDVEAVAEAVRSAPRDRLDVRGLFPTWHNCARNLRESIWKARQNLET</sequence>
<dbReference type="EMBL" id="CP101990">
    <property type="protein sequence ID" value="UUI69123.1"/>
    <property type="molecule type" value="Genomic_DNA"/>
</dbReference>
<proteinExistence type="predicted"/>
<evidence type="ECO:0000313" key="4">
    <source>
        <dbReference type="Proteomes" id="UP001315860"/>
    </source>
</evidence>
<evidence type="ECO:0000256" key="1">
    <source>
        <dbReference type="ARBA" id="ARBA00022679"/>
    </source>
</evidence>
<gene>
    <name evidence="3" type="ORF">NP095_03175</name>
</gene>
<feature type="domain" description="Glycosyl transferase family 1" evidence="2">
    <location>
        <begin position="183"/>
        <end position="324"/>
    </location>
</feature>
<dbReference type="Gene3D" id="3.40.50.2000">
    <property type="entry name" value="Glycogen Phosphorylase B"/>
    <property type="match status" value="1"/>
</dbReference>
<dbReference type="Pfam" id="PF00534">
    <property type="entry name" value="Glycos_transf_1"/>
    <property type="match status" value="1"/>
</dbReference>